<evidence type="ECO:0000313" key="1">
    <source>
        <dbReference type="EMBL" id="GAA4958859.1"/>
    </source>
</evidence>
<keyword evidence="2" id="KW-1185">Reference proteome</keyword>
<evidence type="ECO:0000313" key="2">
    <source>
        <dbReference type="Proteomes" id="UP001409585"/>
    </source>
</evidence>
<gene>
    <name evidence="1" type="ORF">GCM10025791_44560</name>
</gene>
<proteinExistence type="predicted"/>
<organism evidence="1 2">
    <name type="scientific">Halioxenophilus aromaticivorans</name>
    <dbReference type="NCBI Taxonomy" id="1306992"/>
    <lineage>
        <taxon>Bacteria</taxon>
        <taxon>Pseudomonadati</taxon>
        <taxon>Pseudomonadota</taxon>
        <taxon>Gammaproteobacteria</taxon>
        <taxon>Alteromonadales</taxon>
        <taxon>Alteromonadaceae</taxon>
        <taxon>Halioxenophilus</taxon>
    </lineage>
</organism>
<dbReference type="Proteomes" id="UP001409585">
    <property type="component" value="Unassembled WGS sequence"/>
</dbReference>
<name>A0AAV3U9G3_9ALTE</name>
<comment type="caution">
    <text evidence="1">The sequence shown here is derived from an EMBL/GenBank/DDBJ whole genome shotgun (WGS) entry which is preliminary data.</text>
</comment>
<dbReference type="EMBL" id="BAABLX010000077">
    <property type="protein sequence ID" value="GAA4958859.1"/>
    <property type="molecule type" value="Genomic_DNA"/>
</dbReference>
<sequence>MNRYRAQTAALQFFIDDRYADHTQSRKEAFRVLKEETGLPKWVLKNAIQTAYGVFQVGAG</sequence>
<reference evidence="2" key="1">
    <citation type="journal article" date="2019" name="Int. J. Syst. Evol. Microbiol.">
        <title>The Global Catalogue of Microorganisms (GCM) 10K type strain sequencing project: providing services to taxonomists for standard genome sequencing and annotation.</title>
        <authorList>
            <consortium name="The Broad Institute Genomics Platform"/>
            <consortium name="The Broad Institute Genome Sequencing Center for Infectious Disease"/>
            <person name="Wu L."/>
            <person name="Ma J."/>
        </authorList>
    </citation>
    <scope>NUCLEOTIDE SEQUENCE [LARGE SCALE GENOMIC DNA]</scope>
    <source>
        <strain evidence="2">JCM 19134</strain>
    </source>
</reference>
<accession>A0AAV3U9G3</accession>
<dbReference type="AlphaFoldDB" id="A0AAV3U9G3"/>
<protein>
    <submittedName>
        <fullName evidence="1">Uncharacterized protein</fullName>
    </submittedName>
</protein>